<comment type="caution">
    <text evidence="3">The sequence shown here is derived from an EMBL/GenBank/DDBJ whole genome shotgun (WGS) entry which is preliminary data.</text>
</comment>
<protein>
    <submittedName>
        <fullName evidence="3">Thioredoxin H-type</fullName>
    </submittedName>
</protein>
<dbReference type="Pfam" id="PF00085">
    <property type="entry name" value="Thioredoxin"/>
    <property type="match status" value="1"/>
</dbReference>
<proteinExistence type="predicted"/>
<name>A0A2J8AHE1_9CHLO</name>
<dbReference type="Proteomes" id="UP000236333">
    <property type="component" value="Unassembled WGS sequence"/>
</dbReference>
<dbReference type="InterPro" id="IPR017937">
    <property type="entry name" value="Thioredoxin_CS"/>
</dbReference>
<keyword evidence="4" id="KW-1185">Reference proteome</keyword>
<dbReference type="EMBL" id="PGGS01000018">
    <property type="protein sequence ID" value="PNH11937.1"/>
    <property type="molecule type" value="Genomic_DNA"/>
</dbReference>
<evidence type="ECO:0000313" key="4">
    <source>
        <dbReference type="Proteomes" id="UP000236333"/>
    </source>
</evidence>
<dbReference type="InterPro" id="IPR036249">
    <property type="entry name" value="Thioredoxin-like_sf"/>
</dbReference>
<gene>
    <name evidence="3" type="ORF">TSOC_001174</name>
</gene>
<dbReference type="GO" id="GO:0015035">
    <property type="term" value="F:protein-disulfide reductase activity"/>
    <property type="evidence" value="ECO:0007669"/>
    <property type="project" value="InterPro"/>
</dbReference>
<dbReference type="PANTHER" id="PTHR46115">
    <property type="entry name" value="THIOREDOXIN-LIKE PROTEIN 1"/>
    <property type="match status" value="1"/>
</dbReference>
<dbReference type="Gene3D" id="3.40.30.10">
    <property type="entry name" value="Glutaredoxin"/>
    <property type="match status" value="1"/>
</dbReference>
<dbReference type="PROSITE" id="PS00194">
    <property type="entry name" value="THIOREDOXIN_1"/>
    <property type="match status" value="1"/>
</dbReference>
<dbReference type="PRINTS" id="PR00421">
    <property type="entry name" value="THIOREDOXIN"/>
</dbReference>
<evidence type="ECO:0000259" key="2">
    <source>
        <dbReference type="PROSITE" id="PS51352"/>
    </source>
</evidence>
<dbReference type="NCBIfam" id="TIGR01068">
    <property type="entry name" value="thioredoxin"/>
    <property type="match status" value="1"/>
</dbReference>
<dbReference type="PROSITE" id="PS51352">
    <property type="entry name" value="THIOREDOXIN_2"/>
    <property type="match status" value="1"/>
</dbReference>
<dbReference type="FunFam" id="3.40.30.10:FF:000245">
    <property type="entry name" value="Thioredoxin"/>
    <property type="match status" value="1"/>
</dbReference>
<evidence type="ECO:0000256" key="1">
    <source>
        <dbReference type="ARBA" id="ARBA00023157"/>
    </source>
</evidence>
<keyword evidence="1" id="KW-1015">Disulfide bond</keyword>
<accession>A0A2J8AHE1</accession>
<evidence type="ECO:0000313" key="3">
    <source>
        <dbReference type="EMBL" id="PNH11937.1"/>
    </source>
</evidence>
<reference evidence="3 4" key="1">
    <citation type="journal article" date="2017" name="Mol. Biol. Evol.">
        <title>The 4-celled Tetrabaena socialis nuclear genome reveals the essential components for genetic control of cell number at the origin of multicellularity in the volvocine lineage.</title>
        <authorList>
            <person name="Featherston J."/>
            <person name="Arakaki Y."/>
            <person name="Hanschen E.R."/>
            <person name="Ferris P.J."/>
            <person name="Michod R.E."/>
            <person name="Olson B.J.S.C."/>
            <person name="Nozaki H."/>
            <person name="Durand P.M."/>
        </authorList>
    </citation>
    <scope>NUCLEOTIDE SEQUENCE [LARGE SCALE GENOMIC DNA]</scope>
    <source>
        <strain evidence="3 4">NIES-571</strain>
    </source>
</reference>
<organism evidence="3 4">
    <name type="scientific">Tetrabaena socialis</name>
    <dbReference type="NCBI Taxonomy" id="47790"/>
    <lineage>
        <taxon>Eukaryota</taxon>
        <taxon>Viridiplantae</taxon>
        <taxon>Chlorophyta</taxon>
        <taxon>core chlorophytes</taxon>
        <taxon>Chlorophyceae</taxon>
        <taxon>CS clade</taxon>
        <taxon>Chlamydomonadales</taxon>
        <taxon>Tetrabaenaceae</taxon>
        <taxon>Tetrabaena</taxon>
    </lineage>
</organism>
<dbReference type="AlphaFoldDB" id="A0A2J8AHE1"/>
<dbReference type="SUPFAM" id="SSF52833">
    <property type="entry name" value="Thioredoxin-like"/>
    <property type="match status" value="1"/>
</dbReference>
<dbReference type="OrthoDB" id="2121326at2759"/>
<dbReference type="CDD" id="cd02947">
    <property type="entry name" value="TRX_family"/>
    <property type="match status" value="1"/>
</dbReference>
<feature type="domain" description="Thioredoxin" evidence="2">
    <location>
        <begin position="1"/>
        <end position="116"/>
    </location>
</feature>
<dbReference type="InterPro" id="IPR013766">
    <property type="entry name" value="Thioredoxin_domain"/>
</dbReference>
<dbReference type="InterPro" id="IPR005746">
    <property type="entry name" value="Thioredoxin"/>
</dbReference>
<sequence>MSAHATAPANFIVIASKADWDARLETAKAEGKACVVDFFAQWCGPCKMIAPLFEALSHENPSIYFLKVDVDDVTAVAETCGVSAMPTFMVFKDGVKVDELVGAAQDKLKLLVAKYK</sequence>